<gene>
    <name evidence="9" type="ORF">MUK42_11246</name>
</gene>
<accession>A0A9E7GM72</accession>
<evidence type="ECO:0000256" key="6">
    <source>
        <dbReference type="SAM" id="MobiDB-lite"/>
    </source>
</evidence>
<dbReference type="EMBL" id="CP097509">
    <property type="protein sequence ID" value="URE17876.1"/>
    <property type="molecule type" value="Genomic_DNA"/>
</dbReference>
<protein>
    <submittedName>
        <fullName evidence="9">SPX domain-containing protein 1</fullName>
    </submittedName>
</protein>
<dbReference type="GO" id="GO:0003677">
    <property type="term" value="F:DNA binding"/>
    <property type="evidence" value="ECO:0007669"/>
    <property type="project" value="UniProtKB-KW"/>
</dbReference>
<keyword evidence="2" id="KW-0805">Transcription regulation</keyword>
<dbReference type="PANTHER" id="PTHR45978:SF5">
    <property type="entry name" value="SPX DOMAIN-CONTAINING PROTEIN 2"/>
    <property type="match status" value="1"/>
</dbReference>
<dbReference type="CDD" id="cd00018">
    <property type="entry name" value="AP2"/>
    <property type="match status" value="1"/>
</dbReference>
<evidence type="ECO:0000259" key="7">
    <source>
        <dbReference type="PROSITE" id="PS51032"/>
    </source>
</evidence>
<feature type="compositionally biased region" description="Basic and acidic residues" evidence="6">
    <location>
        <begin position="484"/>
        <end position="494"/>
    </location>
</feature>
<dbReference type="SUPFAM" id="SSF54171">
    <property type="entry name" value="DNA-binding domain"/>
    <property type="match status" value="1"/>
</dbReference>
<dbReference type="Pfam" id="PF00847">
    <property type="entry name" value="AP2"/>
    <property type="match status" value="1"/>
</dbReference>
<evidence type="ECO:0000259" key="8">
    <source>
        <dbReference type="PROSITE" id="PS51382"/>
    </source>
</evidence>
<dbReference type="InterPro" id="IPR036955">
    <property type="entry name" value="AP2/ERF_dom_sf"/>
</dbReference>
<dbReference type="PROSITE" id="PS51032">
    <property type="entry name" value="AP2_ERF"/>
    <property type="match status" value="1"/>
</dbReference>
<evidence type="ECO:0000256" key="4">
    <source>
        <dbReference type="ARBA" id="ARBA00023163"/>
    </source>
</evidence>
<dbReference type="PANTHER" id="PTHR45978">
    <property type="entry name" value="SPX DOMAIN-CONTAINING PROTEIN 3"/>
    <property type="match status" value="1"/>
</dbReference>
<proteinExistence type="predicted"/>
<dbReference type="InterPro" id="IPR031142">
    <property type="entry name" value="SPX_prot"/>
</dbReference>
<dbReference type="GO" id="GO:0016036">
    <property type="term" value="P:cellular response to phosphate starvation"/>
    <property type="evidence" value="ECO:0007669"/>
    <property type="project" value="InterPro"/>
</dbReference>
<evidence type="ECO:0000256" key="1">
    <source>
        <dbReference type="ARBA" id="ARBA00004123"/>
    </source>
</evidence>
<reference evidence="9" key="1">
    <citation type="submission" date="2022-05" db="EMBL/GenBank/DDBJ databases">
        <title>The Musa troglodytarum L. genome provides insights into the mechanism of non-climacteric behaviour and enrichment of carotenoids.</title>
        <authorList>
            <person name="Wang J."/>
        </authorList>
    </citation>
    <scope>NUCLEOTIDE SEQUENCE</scope>
    <source>
        <tissue evidence="9">Leaf</tissue>
    </source>
</reference>
<dbReference type="PRINTS" id="PR00367">
    <property type="entry name" value="ETHRSPELEMNT"/>
</dbReference>
<dbReference type="AlphaFoldDB" id="A0A9E7GM72"/>
<organism evidence="9 10">
    <name type="scientific">Musa troglodytarum</name>
    <name type="common">fe'i banana</name>
    <dbReference type="NCBI Taxonomy" id="320322"/>
    <lineage>
        <taxon>Eukaryota</taxon>
        <taxon>Viridiplantae</taxon>
        <taxon>Streptophyta</taxon>
        <taxon>Embryophyta</taxon>
        <taxon>Tracheophyta</taxon>
        <taxon>Spermatophyta</taxon>
        <taxon>Magnoliopsida</taxon>
        <taxon>Liliopsida</taxon>
        <taxon>Zingiberales</taxon>
        <taxon>Musaceae</taxon>
        <taxon>Musa</taxon>
    </lineage>
</organism>
<dbReference type="InterPro" id="IPR001471">
    <property type="entry name" value="AP2/ERF_dom"/>
</dbReference>
<dbReference type="FunFam" id="3.30.730.10:FF:000001">
    <property type="entry name" value="Ethylene-responsive transcription factor 2"/>
    <property type="match status" value="1"/>
</dbReference>
<sequence length="567" mass="63609">MVVQFMTAGSTNSGVRQPSSRRATVLSTQIDKARVEEFITSVLWVVTGRWPRYTDSSSAMLSLSLLHPPQLNSELILNNGMVQSKKFRGVRQRHWGSWVSEIRHPLLKRRVWLGTFETAEEAARAYDEAAVLMSGRNAKTNFPMPRSPEGDAAARASSKALSEVLSAKLRKRCKTAPSPSLTCLRLDNEKSHIGVWQKRAGTRDGSNWVMTVELGNASSLHAQQAAGEAMMEPTPLAGAGTSSQEAVGGMDEEERLALQMIEELLSRNRTTSPSHATRKGGFLRMKFGKSLSNQIEETLPEWRDKFLSYKDLKRRLKLIAAGGGGERPAKRPRVANDDRAASSAMREEEEDFMRLLESELDKFNYFFVEKEEEYIIRQKDLQDRVVEAISNNSEELMKVSKEIVDFHGEMVLLENYSALNYTGLVKILKKYDKRTGALMRQSFIHKVLQQPFFTTDLLYKLVKECEAMLDQLFPKNKSSTSGEDCVRENGEQKPAKPGSSLAGGVMELEEIEYMKSLYMKSTIAALRALKEIRSGSSTVSVFSLPPLPNSGLEERWNNVPVLEQVAK</sequence>
<keyword evidence="5" id="KW-0539">Nucleus</keyword>
<name>A0A9E7GM72_9LILI</name>
<dbReference type="GO" id="GO:0005634">
    <property type="term" value="C:nucleus"/>
    <property type="evidence" value="ECO:0007669"/>
    <property type="project" value="UniProtKB-SubCell"/>
</dbReference>
<feature type="region of interest" description="Disordered" evidence="6">
    <location>
        <begin position="323"/>
        <end position="343"/>
    </location>
</feature>
<evidence type="ECO:0000313" key="9">
    <source>
        <dbReference type="EMBL" id="URE17876.1"/>
    </source>
</evidence>
<dbReference type="Pfam" id="PF03105">
    <property type="entry name" value="SPX"/>
    <property type="match status" value="2"/>
</dbReference>
<feature type="region of interest" description="Disordered" evidence="6">
    <location>
        <begin position="477"/>
        <end position="501"/>
    </location>
</feature>
<keyword evidence="10" id="KW-1185">Reference proteome</keyword>
<dbReference type="OrthoDB" id="6493944at2759"/>
<dbReference type="GO" id="GO:0070417">
    <property type="term" value="P:cellular response to cold"/>
    <property type="evidence" value="ECO:0007669"/>
    <property type="project" value="UniProtKB-ARBA"/>
</dbReference>
<comment type="subcellular location">
    <subcellularLocation>
        <location evidence="1">Nucleus</location>
    </subcellularLocation>
</comment>
<evidence type="ECO:0000256" key="2">
    <source>
        <dbReference type="ARBA" id="ARBA00023015"/>
    </source>
</evidence>
<dbReference type="SMART" id="SM00380">
    <property type="entry name" value="AP2"/>
    <property type="match status" value="1"/>
</dbReference>
<keyword evidence="4" id="KW-0804">Transcription</keyword>
<dbReference type="Proteomes" id="UP001055439">
    <property type="component" value="Chromosome 7"/>
</dbReference>
<dbReference type="PROSITE" id="PS51382">
    <property type="entry name" value="SPX"/>
    <property type="match status" value="1"/>
</dbReference>
<dbReference type="GO" id="GO:0003700">
    <property type="term" value="F:DNA-binding transcription factor activity"/>
    <property type="evidence" value="ECO:0007669"/>
    <property type="project" value="InterPro"/>
</dbReference>
<dbReference type="InterPro" id="IPR004331">
    <property type="entry name" value="SPX_dom"/>
</dbReference>
<feature type="domain" description="SPX" evidence="8">
    <location>
        <begin position="285"/>
        <end position="445"/>
    </location>
</feature>
<dbReference type="InterPro" id="IPR016177">
    <property type="entry name" value="DNA-bd_dom_sf"/>
</dbReference>
<evidence type="ECO:0000256" key="3">
    <source>
        <dbReference type="ARBA" id="ARBA00023125"/>
    </source>
</evidence>
<keyword evidence="3" id="KW-0238">DNA-binding</keyword>
<evidence type="ECO:0000313" key="10">
    <source>
        <dbReference type="Proteomes" id="UP001055439"/>
    </source>
</evidence>
<feature type="domain" description="AP2/ERF" evidence="7">
    <location>
        <begin position="86"/>
        <end position="143"/>
    </location>
</feature>
<evidence type="ECO:0000256" key="5">
    <source>
        <dbReference type="ARBA" id="ARBA00023242"/>
    </source>
</evidence>
<dbReference type="CDD" id="cd14481">
    <property type="entry name" value="SPX_AtSPX1_like"/>
    <property type="match status" value="1"/>
</dbReference>
<dbReference type="Gene3D" id="3.30.730.10">
    <property type="entry name" value="AP2/ERF domain"/>
    <property type="match status" value="1"/>
</dbReference>